<protein>
    <recommendedName>
        <fullName evidence="2">Glucose/Sorbosone dehydrogenase domain-containing protein</fullName>
    </recommendedName>
</protein>
<evidence type="ECO:0000313" key="4">
    <source>
        <dbReference type="Proteomes" id="UP000653056"/>
    </source>
</evidence>
<keyword evidence="1" id="KW-0732">Signal</keyword>
<name>A0ABQ2YSU0_9GAMM</name>
<dbReference type="PANTHER" id="PTHR19328">
    <property type="entry name" value="HEDGEHOG-INTERACTING PROTEIN"/>
    <property type="match status" value="1"/>
</dbReference>
<dbReference type="InterPro" id="IPR011042">
    <property type="entry name" value="6-blade_b-propeller_TolB-like"/>
</dbReference>
<dbReference type="Proteomes" id="UP000653056">
    <property type="component" value="Unassembled WGS sequence"/>
</dbReference>
<dbReference type="Pfam" id="PF07995">
    <property type="entry name" value="GSDH"/>
    <property type="match status" value="1"/>
</dbReference>
<dbReference type="SUPFAM" id="SSF50952">
    <property type="entry name" value="Soluble quinoprotein glucose dehydrogenase"/>
    <property type="match status" value="1"/>
</dbReference>
<dbReference type="RefSeq" id="WP_189469154.1">
    <property type="nucleotide sequence ID" value="NZ_BMXS01000010.1"/>
</dbReference>
<dbReference type="PANTHER" id="PTHR19328:SF75">
    <property type="entry name" value="ALDOSE SUGAR DEHYDROGENASE YLII"/>
    <property type="match status" value="1"/>
</dbReference>
<evidence type="ECO:0000256" key="1">
    <source>
        <dbReference type="SAM" id="SignalP"/>
    </source>
</evidence>
<dbReference type="InterPro" id="IPR012938">
    <property type="entry name" value="Glc/Sorbosone_DH"/>
</dbReference>
<dbReference type="EMBL" id="BMXS01000010">
    <property type="protein sequence ID" value="GGX94204.1"/>
    <property type="molecule type" value="Genomic_DNA"/>
</dbReference>
<comment type="caution">
    <text evidence="3">The sequence shown here is derived from an EMBL/GenBank/DDBJ whole genome shotgun (WGS) entry which is preliminary data.</text>
</comment>
<gene>
    <name evidence="3" type="ORF">GCM10007160_22260</name>
</gene>
<feature type="chain" id="PRO_5045671540" description="Glucose/Sorbosone dehydrogenase domain-containing protein" evidence="1">
    <location>
        <begin position="23"/>
        <end position="369"/>
    </location>
</feature>
<dbReference type="InterPro" id="IPR011041">
    <property type="entry name" value="Quinoprot_gluc/sorb_DH_b-prop"/>
</dbReference>
<evidence type="ECO:0000259" key="2">
    <source>
        <dbReference type="Pfam" id="PF07995"/>
    </source>
</evidence>
<reference evidence="4" key="1">
    <citation type="journal article" date="2019" name="Int. J. Syst. Evol. Microbiol.">
        <title>The Global Catalogue of Microorganisms (GCM) 10K type strain sequencing project: providing services to taxonomists for standard genome sequencing and annotation.</title>
        <authorList>
            <consortium name="The Broad Institute Genomics Platform"/>
            <consortium name="The Broad Institute Genome Sequencing Center for Infectious Disease"/>
            <person name="Wu L."/>
            <person name="Ma J."/>
        </authorList>
    </citation>
    <scope>NUCLEOTIDE SEQUENCE [LARGE SCALE GENOMIC DNA]</scope>
    <source>
        <strain evidence="4">KCTC 22228</strain>
    </source>
</reference>
<dbReference type="Gene3D" id="2.120.10.30">
    <property type="entry name" value="TolB, C-terminal domain"/>
    <property type="match status" value="1"/>
</dbReference>
<feature type="domain" description="Glucose/Sorbosone dehydrogenase" evidence="2">
    <location>
        <begin position="34"/>
        <end position="362"/>
    </location>
</feature>
<evidence type="ECO:0000313" key="3">
    <source>
        <dbReference type="EMBL" id="GGX94204.1"/>
    </source>
</evidence>
<proteinExistence type="predicted"/>
<sequence length="369" mass="40134">MRRFGHILLAATGLSVCAMALAVDYRVETLAEGLEHPWSLAFLPGDGMLVTERAGRLRLIEADGALREAPIAGVPEVFVGGQAGLFEVALAPDHADSGLVYLSYACGTLAANTTCLDRARLDGQRLVERETLFRAVPDKQGRSHYGGRLTFLPDDTLVLGLGDGFDYREQAQNPANHLGSLVRLNLDGSVPDDNPFVDDSEARAELYSIGHRNIQGIVFDTTRSELLIHEHGPRGGDELNRIIPGANYGWPLVTHGVDYTGARVTPFTELPGFESPLLHWTPSIAPSGMTLYDGKAFPEWRGDLFVSALVARQVHRLIREDGEIVGQEALFTELGERIRDVRTGPDGALYLLTDSAKGRVLRVVPPSPP</sequence>
<feature type="signal peptide" evidence="1">
    <location>
        <begin position="1"/>
        <end position="22"/>
    </location>
</feature>
<accession>A0ABQ2YSU0</accession>
<keyword evidence="4" id="KW-1185">Reference proteome</keyword>
<organism evidence="3 4">
    <name type="scientific">Litchfieldella qijiaojingensis</name>
    <dbReference type="NCBI Taxonomy" id="980347"/>
    <lineage>
        <taxon>Bacteria</taxon>
        <taxon>Pseudomonadati</taxon>
        <taxon>Pseudomonadota</taxon>
        <taxon>Gammaproteobacteria</taxon>
        <taxon>Oceanospirillales</taxon>
        <taxon>Halomonadaceae</taxon>
        <taxon>Litchfieldella</taxon>
    </lineage>
</organism>